<dbReference type="Proteomes" id="UP000004440">
    <property type="component" value="Unassembled WGS sequence"/>
</dbReference>
<evidence type="ECO:0000313" key="2">
    <source>
        <dbReference type="Proteomes" id="UP000004440"/>
    </source>
</evidence>
<sequence length="49" mass="5678">MHCSKPFEGENTKFCSQGCRDSQIVALERKIREIVDNDTSHTKKFSRGY</sequence>
<name>F9CZ91_9ARCH</name>
<evidence type="ECO:0000313" key="1">
    <source>
        <dbReference type="EMBL" id="EGP94249.1"/>
    </source>
</evidence>
<dbReference type="AlphaFoldDB" id="F9CZ91"/>
<protein>
    <submittedName>
        <fullName evidence="1">Uncharacterized protein</fullName>
    </submittedName>
</protein>
<organism evidence="1 2">
    <name type="scientific">Nitrosarchaeum koreense MY1</name>
    <dbReference type="NCBI Taxonomy" id="1001994"/>
    <lineage>
        <taxon>Archaea</taxon>
        <taxon>Nitrososphaerota</taxon>
        <taxon>Nitrososphaeria</taxon>
        <taxon>Nitrosopumilales</taxon>
        <taxon>Nitrosopumilaceae</taxon>
        <taxon>Nitrosarchaeum</taxon>
    </lineage>
</organism>
<reference evidence="1 2" key="1">
    <citation type="journal article" date="2011" name="J. Bacteriol.">
        <title>Genome Sequence of an Ammonia-Oxidizing Soil Archaeon, "Candidatus Nitrosoarchaeum koreensis" MY1.</title>
        <authorList>
            <person name="Kim B.K."/>
            <person name="Jung M.Y."/>
            <person name="Yu D.S."/>
            <person name="Park S.J."/>
            <person name="Oh T.K."/>
            <person name="Rhee S.K."/>
            <person name="Kim J.F."/>
        </authorList>
    </citation>
    <scope>NUCLEOTIDE SEQUENCE [LARGE SCALE GENOMIC DNA]</scope>
    <source>
        <strain evidence="1 2">MY1</strain>
    </source>
</reference>
<keyword evidence="2" id="KW-1185">Reference proteome</keyword>
<proteinExistence type="predicted"/>
<accession>F9CZ91</accession>
<dbReference type="EMBL" id="AFPU01000001">
    <property type="protein sequence ID" value="EGP94249.1"/>
    <property type="molecule type" value="Genomic_DNA"/>
</dbReference>
<gene>
    <name evidence="1" type="ORF">MY1_1494</name>
</gene>
<comment type="caution">
    <text evidence="1">The sequence shown here is derived from an EMBL/GenBank/DDBJ whole genome shotgun (WGS) entry which is preliminary data.</text>
</comment>